<dbReference type="PANTHER" id="PTHR11439:SF499">
    <property type="entry name" value="PPC DOMAIN-CONTAINING PROTEIN"/>
    <property type="match status" value="1"/>
</dbReference>
<feature type="non-terminal residue" evidence="5">
    <location>
        <position position="3546"/>
    </location>
</feature>
<dbReference type="Pfam" id="PF07727">
    <property type="entry name" value="RVT_2"/>
    <property type="match status" value="1"/>
</dbReference>
<keyword evidence="2" id="KW-0175">Coiled coil</keyword>
<accession>A0ABN9QFC2</accession>
<dbReference type="CDD" id="cd09272">
    <property type="entry name" value="RNase_HI_RT_Ty1"/>
    <property type="match status" value="1"/>
</dbReference>
<evidence type="ECO:0000256" key="3">
    <source>
        <dbReference type="SAM" id="MobiDB-lite"/>
    </source>
</evidence>
<comment type="caution">
    <text evidence="5">The sequence shown here is derived from an EMBL/GenBank/DDBJ whole genome shotgun (WGS) entry which is preliminary data.</text>
</comment>
<dbReference type="Proteomes" id="UP001189429">
    <property type="component" value="Unassembled WGS sequence"/>
</dbReference>
<keyword evidence="1" id="KW-0862">Zinc</keyword>
<feature type="domain" description="CCHC-type" evidence="4">
    <location>
        <begin position="355"/>
        <end position="368"/>
    </location>
</feature>
<feature type="compositionally biased region" description="Basic and acidic residues" evidence="3">
    <location>
        <begin position="395"/>
        <end position="409"/>
    </location>
</feature>
<feature type="region of interest" description="Disordered" evidence="3">
    <location>
        <begin position="311"/>
        <end position="350"/>
    </location>
</feature>
<evidence type="ECO:0000313" key="5">
    <source>
        <dbReference type="EMBL" id="CAK0804657.1"/>
    </source>
</evidence>
<organism evidence="5 6">
    <name type="scientific">Prorocentrum cordatum</name>
    <dbReference type="NCBI Taxonomy" id="2364126"/>
    <lineage>
        <taxon>Eukaryota</taxon>
        <taxon>Sar</taxon>
        <taxon>Alveolata</taxon>
        <taxon>Dinophyceae</taxon>
        <taxon>Prorocentrales</taxon>
        <taxon>Prorocentraceae</taxon>
        <taxon>Prorocentrum</taxon>
    </lineage>
</organism>
<keyword evidence="1" id="KW-0863">Zinc-finger</keyword>
<feature type="region of interest" description="Disordered" evidence="3">
    <location>
        <begin position="2976"/>
        <end position="3001"/>
    </location>
</feature>
<sequence>ASWTQHEMATNEELFRQMQALTAEVQRLSEENARLQREQQGGLQAIPALVDAVTRLTGRPDQFQRLVDTKGIGKPSVFDGSEAKYREWAAKFESFVVGVFGEQFRAVLEWSVERHDSIDRGLWQAAFGPHSEGEIDHIDEMVAQLHTAIQQLVTGEPFDITQNVDKGNGLECWRRLARRFDPSTGGRKRNLLKQVLSPGRCKLEELAGALERWEEAVKRYESRRDDDGNRERLSDSVRMSALESLLPAELEEHVLLNQSRLNTYELLRREIASYLEARTGARLRDAPVLTKAQRDPNAMDIGALVRAYQGGKAGKDKGGKGKTGTGKGKDDKVKNGGKGSGSGSAKGSDTSHLVCWNCGRSGHKGSDCWRPSASAEVIAKAKAKAKGKQKPKGGGKHDAGALDVGKSEEEAPGDWEPEDHMFLELFSAEREENAKEVNRRIVDDKGWVKVNFDSGCASSVIPREWTPATSAPSSQRFKTASGGIIADEGGGVLEGVNENGARMRIAGRRAAVTKPLVSASEMLKKRIGILDESCGMVIEKGSTAGRAIMKLVAKLKETGALENNIRLHRERGVYNAYLKLPEEKAKELEQLPLNTIESELAHRRAEADLLARARAGLASPARLPALQASGGSRSPAQPTSLEIEEHEAQGHVHFRSWCPSCCASRGTGQAHRGHQPAEGEVPTVVTDYGYLNASESDSRGRDVSSAITVLVMHDCLPTGTGCHGASSVPAKGKDDFSSGVAVDFFNHIGHKRCIYQSDGENPLLALKRDVCSKAEGKELLLRESPVGEHQANGAAENAVKVIKGVVRTVLVSAQAKWKQRLPFGHPLMLWAPTYAAQMLNRFKIGDDGKTSEQRRSGKRWEKVTVLFGERIQVKKLVKDSLKRDLEPRWVTGYYVGHTSRSGTALVLTSKGVQRGTAISRLPPAERWAWNEEEVLGLKGKPWDWKGGEERYAAAPADVAPRAGRMEAPVVVALPAAAESRDVGFYVTRANILDTGIGPTEGCVACENLVATGRAGVAHSELCRQRVIEALAARGPEPASAAASGSGGPAPAAAAPGPGGAGPAAMETGGLEEVPLELQSLAFSEYCNPGCFTELAGEFGMLPGLAADISLKDRESQEALDMRKVVNQQRYMQALEDQDPHLVIGAPPCTRVSKLTSLNRGRYKDPEAHAKAEEDDRVLLRFGMEVYKDRHAKGRWFLHEHPWDAKSWDDEAVKGVVSLPGVYLVRGDMCAWGLELKGDDGKVGPVKKSTGWLTNNERLAKVLAVCCPGGHRHVPLLGGGRARKAQAYTPSLRRAILQGLKEELEIAGEINSFEGVGPVPDEEAQYFKPDAPPGAAESDRWYWDDVNGGWLDPAGVRAARQEELAWMKHREVFEPSDEETCRRLTARAPLRTRWVDTNKGDEQRPKYRSRLVAMEIKAAKKASEQMSASELFSSTPPLEAVKLLCSLMVSMSRSPRGLPLKIGFWDVSRAHLYGDAQRILFVRLPEEEGGGVARLLRSMYGTQDAASVWQSDWSRQLLEDSWRMGVASPAVFYRPSDEGRGLAHGDDFMVLGDEITLKEIEAKLTERYDIKCTGILGPDSGDAKEVVFLNRVLRYVDGSTPAVEIESDQRHVELLIKELGLENESKGLDVPSVKKTEADIDYEAKLSTLPPDEVRRYRSVVMRAAYLTLDRPDIVDAVKQCSRFNKQKMPDRITATCDSDYAGCLITRKSTSGTVLAFGEHTLSATGSLQSTVSLSSGEAEYYGILRAAAAALKVAAIAVDLGLEKSVEVVCKHGEFPIEVCGDSTAAIAFASRQGLGRQKHVMTRYLWLQSAVKARRIILKKVDTRENVADSLTKPLSAKVVQKHLKRMGYYFRSRWSALHRTIAKRRSGIGAPGGAAGSRGPRAGRPCCCADDIGIDDRSDGRPSDAIIEAWLQCRGARTFLSYRINLDERRHQVLERGQAFPDAIAGDLYAFDPIGREAVAGHKRRARLQAAVLGGDEDEAMDAEEWVYAGLDDPAFGALVAADVLEGDEFVELGNRGLVRREGTARGVEKVGRARLAEWSEQRRVGAEDIRSLGVHAAADGTRRLGWTDAVGMLRESDMPEWRFEGPRVCKELAASTREGSGNPTSYHAEWIRLSGVNQNSAIAYEHENAMEMLRVATSTDQVDISNLASFELLARRVVMLEMAVARDPRDPDFSGLGVIADGAVGTDGAARAPRFRTWVSDRQKERANILKQSRLYKEETRNERERSPKPTGGLAGSGGTEDPFLFLCLMFGNILVGPLTMCSRGLVPDGLFPSRALQELFKTKDLYGQEPRHLASYDPAKLRVAKGVVEPKDARALLPPHAAQRLRRYKTCIELSAEDIEAKFASEPSPKPYWDPVLRRNKRARHELLGILVPRRRLKGRIGLFFVKKKDGAIRLIVDARYPNACHKPPPTTQLGTAQSFAELNLAEFADVAAEMASHCVLPGAGGVPALDFHQSGADVRDGFYQFSIVEVADWFGIDESFSKGSFGITRVFDPELGVDVELAKHESFYLCMGAMPMGWSWALYFCNEAVASRAAAVAADGWGSLLRERAPAPRLVPGQPVHAVYVDNHTGLGHSAADAEQAHQDFRAQCAAFGLDLHDEVPCSPYLEALGLQFDGPGRRLRHRSARLWRFKLATVALLRRRVVAGWQLEIWLGHAVHMCGLGRPLLSILSQSYAYVASHKERSGRLWRGVRRELWLMSNQVFTCEVELDAPFNSSVYLGDSSDYGYALMETRGTGDELLEDFKWRERWRFKAAPPLPPPPHPTLGALGAAFGVCFDGDDPEQLEAFGEPHVVGRTAWEPLGARTRLAQWATEAAHAAEAGAGPERRRRRRTARGAAPREEVEGFEAIPVVGACWDNRRRWRTLVEGFWHWRQEHINVKEARVCLMGLRRSLRTRRGCHRRLLTLSDNLVSAVVFDRGRSSSWALNALCRRAAAYQIAGCVAWRVRHIRTDRNHADEGSRRPRVPRVLVPTRLEGGAPAAPQRRGGRRLGAPRHHGAPQAAQASLELFAGSGRLTASLKRLGLRVLPGAEIKGSARYDLSRRSTQRAVLRWILSGKVWYVHLGAACSAWSVARSTPYNIERARRLEAVSVDMALFTAEVIKECDRCGVLWSLENPASSKLFRFEPLAVLASLPDARYVSFDLCGFGENVRKPTTIFTNAICLDVLGRRCDGSHRHEPLQGGLKAGAYSPALCREWAAALCSAAPPQAFGDSEPLASEWDTELEAPVPRSHGAAAKLGEAHGGTDAESRGQHFLARHAVEFGGARGHQGGPEEKERLAVARRARVPPAARDNFLRLGTIRDSTKRLYSDALGRFKGWAKSKHYDLGSFSSTDSAMEQYFTDLYFEGSGPAEGRNVLYGYIHFETHLDRNKANLFPKTSRALRGWTTRAPQRVRDPIPFGVVCLIGLYFLDKGLTDAAVCLVLQFDCYLRPDEAVSLLLSSVLPPAPRAGQRCARAWALLLGEAEHAAPTKTGVVDGTVVIGELQRSWVAEAVGLWYRVGSAAPYMFDMTLSKYEALFRQAAFDLGLTDLDISPHGVRHAGAS</sequence>
<evidence type="ECO:0000256" key="1">
    <source>
        <dbReference type="PROSITE-ProRule" id="PRU00047"/>
    </source>
</evidence>
<reference evidence="5" key="1">
    <citation type="submission" date="2023-10" db="EMBL/GenBank/DDBJ databases">
        <authorList>
            <person name="Chen Y."/>
            <person name="Shah S."/>
            <person name="Dougan E. K."/>
            <person name="Thang M."/>
            <person name="Chan C."/>
        </authorList>
    </citation>
    <scope>NUCLEOTIDE SEQUENCE [LARGE SCALE GENOMIC DNA]</scope>
</reference>
<feature type="compositionally biased region" description="Low complexity" evidence="3">
    <location>
        <begin position="1037"/>
        <end position="1055"/>
    </location>
</feature>
<feature type="non-terminal residue" evidence="5">
    <location>
        <position position="1"/>
    </location>
</feature>
<feature type="region of interest" description="Disordered" evidence="3">
    <location>
        <begin position="2214"/>
        <end position="2241"/>
    </location>
</feature>
<evidence type="ECO:0000256" key="2">
    <source>
        <dbReference type="SAM" id="Coils"/>
    </source>
</evidence>
<feature type="coiled-coil region" evidence="2">
    <location>
        <begin position="203"/>
        <end position="230"/>
    </location>
</feature>
<dbReference type="EMBL" id="CAUYUJ010003289">
    <property type="protein sequence ID" value="CAK0804657.1"/>
    <property type="molecule type" value="Genomic_DNA"/>
</dbReference>
<gene>
    <name evidence="5" type="ORF">PCOR1329_LOCUS11384</name>
</gene>
<dbReference type="InterPro" id="IPR001878">
    <property type="entry name" value="Znf_CCHC"/>
</dbReference>
<protein>
    <recommendedName>
        <fullName evidence="4">CCHC-type domain-containing protein</fullName>
    </recommendedName>
</protein>
<feature type="coiled-coil region" evidence="2">
    <location>
        <begin position="11"/>
        <end position="38"/>
    </location>
</feature>
<keyword evidence="1" id="KW-0479">Metal-binding</keyword>
<feature type="compositionally biased region" description="Basic residues" evidence="3">
    <location>
        <begin position="381"/>
        <end position="394"/>
    </location>
</feature>
<feature type="compositionally biased region" description="Low complexity" evidence="3">
    <location>
        <begin position="2976"/>
        <end position="2988"/>
    </location>
</feature>
<feature type="compositionally biased region" description="Basic residues" evidence="3">
    <location>
        <begin position="2989"/>
        <end position="3001"/>
    </location>
</feature>
<dbReference type="PROSITE" id="PS50158">
    <property type="entry name" value="ZF_CCHC"/>
    <property type="match status" value="1"/>
</dbReference>
<feature type="region of interest" description="Disordered" evidence="3">
    <location>
        <begin position="2819"/>
        <end position="2843"/>
    </location>
</feature>
<keyword evidence="6" id="KW-1185">Reference proteome</keyword>
<dbReference type="InterPro" id="IPR013103">
    <property type="entry name" value="RVT_2"/>
</dbReference>
<proteinExistence type="predicted"/>
<feature type="region of interest" description="Disordered" evidence="3">
    <location>
        <begin position="380"/>
        <end position="415"/>
    </location>
</feature>
<feature type="region of interest" description="Disordered" evidence="3">
    <location>
        <begin position="1037"/>
        <end position="1066"/>
    </location>
</feature>
<name>A0ABN9QFC2_9DINO</name>
<evidence type="ECO:0000313" key="6">
    <source>
        <dbReference type="Proteomes" id="UP001189429"/>
    </source>
</evidence>
<feature type="compositionally biased region" description="Low complexity" evidence="3">
    <location>
        <begin position="2819"/>
        <end position="2828"/>
    </location>
</feature>
<dbReference type="PANTHER" id="PTHR11439">
    <property type="entry name" value="GAG-POL-RELATED RETROTRANSPOSON"/>
    <property type="match status" value="1"/>
</dbReference>
<feature type="compositionally biased region" description="Basic and acidic residues" evidence="3">
    <location>
        <begin position="2219"/>
        <end position="2232"/>
    </location>
</feature>
<evidence type="ECO:0000259" key="4">
    <source>
        <dbReference type="PROSITE" id="PS50158"/>
    </source>
</evidence>